<sequence length="218" mass="25016">MEKQLQTSNNITDLVSHETLAFATEPVLASLANILGYLEDRLPQNLPSSVRDYKFLDIEIKYGLLQVTEALTFFHYSCKLIHRNLCPQSVIVNKRGTWKLAGLEFAERCNESDLMPFRTVEETLEYFYTLSDDEKPIDICQLPRKESGCLTDEEDIDEDTFQPVLPADVCGKIEISTNIDTVELSHEDMFDPEEPLTTKGMSYLKRKLKSNEINVELR</sequence>
<dbReference type="PANTHER" id="PTHR12984">
    <property type="entry name" value="SCY1-RELATED S/T PROTEIN KINASE-LIKE"/>
    <property type="match status" value="1"/>
</dbReference>
<dbReference type="OrthoDB" id="79687at2759"/>
<reference evidence="3" key="1">
    <citation type="submission" date="2020-08" db="EMBL/GenBank/DDBJ databases">
        <title>Multicomponent nature underlies the extraordinary mechanical properties of spider dragline silk.</title>
        <authorList>
            <person name="Kono N."/>
            <person name="Nakamura H."/>
            <person name="Mori M."/>
            <person name="Yoshida Y."/>
            <person name="Ohtoshi R."/>
            <person name="Malay A.D."/>
            <person name="Moran D.A.P."/>
            <person name="Tomita M."/>
            <person name="Numata K."/>
            <person name="Arakawa K."/>
        </authorList>
    </citation>
    <scope>NUCLEOTIDE SEQUENCE</scope>
</reference>
<keyword evidence="4" id="KW-1185">Reference proteome</keyword>
<dbReference type="EMBL" id="BMAV01025389">
    <property type="protein sequence ID" value="GFS41172.1"/>
    <property type="molecule type" value="Genomic_DNA"/>
</dbReference>
<dbReference type="GO" id="GO:0004672">
    <property type="term" value="F:protein kinase activity"/>
    <property type="evidence" value="ECO:0007669"/>
    <property type="project" value="InterPro"/>
</dbReference>
<comment type="similarity">
    <text evidence="1">Belongs to the protein kinase superfamily.</text>
</comment>
<dbReference type="PANTHER" id="PTHR12984:SF16">
    <property type="entry name" value="BLACK MATCH, ISOFORM H"/>
    <property type="match status" value="1"/>
</dbReference>
<proteinExistence type="inferred from homology"/>
<dbReference type="InterPro" id="IPR000719">
    <property type="entry name" value="Prot_kinase_dom"/>
</dbReference>
<comment type="caution">
    <text evidence="3">The sequence shown here is derived from an EMBL/GenBank/DDBJ whole genome shotgun (WGS) entry which is preliminary data.</text>
</comment>
<evidence type="ECO:0000313" key="4">
    <source>
        <dbReference type="Proteomes" id="UP000886998"/>
    </source>
</evidence>
<organism evidence="3 4">
    <name type="scientific">Trichonephila inaurata madagascariensis</name>
    <dbReference type="NCBI Taxonomy" id="2747483"/>
    <lineage>
        <taxon>Eukaryota</taxon>
        <taxon>Metazoa</taxon>
        <taxon>Ecdysozoa</taxon>
        <taxon>Arthropoda</taxon>
        <taxon>Chelicerata</taxon>
        <taxon>Arachnida</taxon>
        <taxon>Araneae</taxon>
        <taxon>Araneomorphae</taxon>
        <taxon>Entelegynae</taxon>
        <taxon>Araneoidea</taxon>
        <taxon>Nephilidae</taxon>
        <taxon>Trichonephila</taxon>
        <taxon>Trichonephila inaurata</taxon>
    </lineage>
</organism>
<protein>
    <submittedName>
        <fullName evidence="3">SCY1-like protein 2</fullName>
    </submittedName>
</protein>
<evidence type="ECO:0000259" key="2">
    <source>
        <dbReference type="PROSITE" id="PS50011"/>
    </source>
</evidence>
<evidence type="ECO:0000313" key="3">
    <source>
        <dbReference type="EMBL" id="GFS41172.1"/>
    </source>
</evidence>
<dbReference type="GO" id="GO:0005524">
    <property type="term" value="F:ATP binding"/>
    <property type="evidence" value="ECO:0007669"/>
    <property type="project" value="InterPro"/>
</dbReference>
<evidence type="ECO:0000256" key="1">
    <source>
        <dbReference type="ARBA" id="ARBA00038349"/>
    </source>
</evidence>
<gene>
    <name evidence="3" type="primary">Scyl2</name>
    <name evidence="3" type="ORF">TNIN_499741</name>
</gene>
<name>A0A8X6ID92_9ARAC</name>
<dbReference type="PROSITE" id="PS50011">
    <property type="entry name" value="PROTEIN_KINASE_DOM"/>
    <property type="match status" value="1"/>
</dbReference>
<dbReference type="Gene3D" id="1.10.510.10">
    <property type="entry name" value="Transferase(Phosphotransferase) domain 1"/>
    <property type="match status" value="1"/>
</dbReference>
<accession>A0A8X6ID92</accession>
<dbReference type="Proteomes" id="UP000886998">
    <property type="component" value="Unassembled WGS sequence"/>
</dbReference>
<dbReference type="InterPro" id="IPR011009">
    <property type="entry name" value="Kinase-like_dom_sf"/>
</dbReference>
<dbReference type="SUPFAM" id="SSF56112">
    <property type="entry name" value="Protein kinase-like (PK-like)"/>
    <property type="match status" value="1"/>
</dbReference>
<dbReference type="AlphaFoldDB" id="A0A8X6ID92"/>
<feature type="domain" description="Protein kinase" evidence="2">
    <location>
        <begin position="1"/>
        <end position="218"/>
    </location>
</feature>
<dbReference type="InterPro" id="IPR051177">
    <property type="entry name" value="CIK-Related_Protein"/>
</dbReference>